<feature type="binding site" evidence="12">
    <location>
        <position position="73"/>
    </location>
    <ligand>
        <name>substrate</name>
    </ligand>
</feature>
<dbReference type="PANTHER" id="PTHR43073:SF2">
    <property type="entry name" value="DIHYDROPYRIMIDINE DEHYDROGENASE [NADP(+)]"/>
    <property type="match status" value="1"/>
</dbReference>
<comment type="subunit">
    <text evidence="5">Heterotetramer of 2 PyrK and 2 PyrD type B subunits.</text>
</comment>
<dbReference type="EMBL" id="CP003117">
    <property type="protein sequence ID" value="AET64807.1"/>
    <property type="molecule type" value="Genomic_DNA"/>
</dbReference>
<feature type="binding site" evidence="12">
    <location>
        <position position="214"/>
    </location>
    <ligand>
        <name>FMN</name>
        <dbReference type="ChEBI" id="CHEBI:58210"/>
    </ligand>
</feature>
<dbReference type="NCBIfam" id="TIGR01037">
    <property type="entry name" value="pyrD_sub1_fam"/>
    <property type="match status" value="1"/>
</dbReference>
<dbReference type="CDD" id="cd04740">
    <property type="entry name" value="DHOD_1B_like"/>
    <property type="match status" value="1"/>
</dbReference>
<dbReference type="EC" id="1.3.-.-" evidence="12"/>
<comment type="function">
    <text evidence="1">Catalyzes the conversion of dihydroorotate to orotate with NAD(+) as electron acceptor.</text>
</comment>
<comment type="pathway">
    <text evidence="3">Pyrimidine metabolism; UMP biosynthesis via de novo pathway; orotate from (S)-dihydroorotate (NAD(+) route): step 1/1.</text>
</comment>
<accession>G7WKI0</accession>
<evidence type="ECO:0000256" key="10">
    <source>
        <dbReference type="ARBA" id="ARBA00023002"/>
    </source>
</evidence>
<feature type="active site" description="Nucleophile" evidence="12">
    <location>
        <position position="153"/>
    </location>
</feature>
<dbReference type="PROSITE" id="PS00912">
    <property type="entry name" value="DHODEHASE_2"/>
    <property type="match status" value="1"/>
</dbReference>
<dbReference type="InterPro" id="IPR005720">
    <property type="entry name" value="Dihydroorotate_DH_cat"/>
</dbReference>
<dbReference type="FunFam" id="3.20.20.70:FF:000027">
    <property type="entry name" value="Dihydropyrimidine dehydrogenase [NADP(+)]"/>
    <property type="match status" value="1"/>
</dbReference>
<comment type="subcellular location">
    <subcellularLocation>
        <location evidence="2 12">Cytoplasm</location>
    </subcellularLocation>
</comment>
<feature type="binding site" evidence="12">
    <location>
        <position position="150"/>
    </location>
    <ligand>
        <name>FMN</name>
        <dbReference type="ChEBI" id="CHEBI:58210"/>
    </ligand>
</feature>
<evidence type="ECO:0000256" key="3">
    <source>
        <dbReference type="ARBA" id="ARBA00004715"/>
    </source>
</evidence>
<evidence type="ECO:0000256" key="4">
    <source>
        <dbReference type="ARBA" id="ARBA00008008"/>
    </source>
</evidence>
<feature type="binding site" evidence="12">
    <location>
        <position position="240"/>
    </location>
    <ligand>
        <name>FMN</name>
        <dbReference type="ChEBI" id="CHEBI:58210"/>
    </ligand>
</feature>
<evidence type="ECO:0000256" key="12">
    <source>
        <dbReference type="HAMAP-Rule" id="MF_00224"/>
    </source>
</evidence>
<feature type="compositionally biased region" description="Low complexity" evidence="13">
    <location>
        <begin position="8"/>
        <end position="27"/>
    </location>
</feature>
<comment type="catalytic activity">
    <reaction evidence="11">
        <text>(S)-dihydroorotate + NAD(+) = orotate + NADH + H(+)</text>
        <dbReference type="Rhea" id="RHEA:13513"/>
        <dbReference type="ChEBI" id="CHEBI:15378"/>
        <dbReference type="ChEBI" id="CHEBI:30839"/>
        <dbReference type="ChEBI" id="CHEBI:30864"/>
        <dbReference type="ChEBI" id="CHEBI:57540"/>
        <dbReference type="ChEBI" id="CHEBI:57945"/>
        <dbReference type="EC" id="1.3.1.14"/>
    </reaction>
</comment>
<keyword evidence="7 12" id="KW-0285">Flavoprotein</keyword>
<comment type="similarity">
    <text evidence="4 12">Belongs to the dihydroorotate dehydrogenase family. Type 1 subfamily.</text>
</comment>
<protein>
    <recommendedName>
        <fullName evidence="12">Dihydroorotate dehydrogenase</fullName>
        <shortName evidence="12">DHOD</shortName>
        <shortName evidence="12">DHODase</shortName>
        <shortName evidence="12">DHOdehase</shortName>
        <ecNumber evidence="12">1.3.-.-</ecNumber>
    </recommendedName>
</protein>
<feature type="binding site" evidence="12">
    <location>
        <position position="188"/>
    </location>
    <ligand>
        <name>FMN</name>
        <dbReference type="ChEBI" id="CHEBI:58210"/>
    </ligand>
</feature>
<evidence type="ECO:0000256" key="2">
    <source>
        <dbReference type="ARBA" id="ARBA00004496"/>
    </source>
</evidence>
<dbReference type="PROSITE" id="PS00911">
    <property type="entry name" value="DHODEHASE_1"/>
    <property type="match status" value="1"/>
</dbReference>
<keyword evidence="16" id="KW-1185">Reference proteome</keyword>
<dbReference type="InterPro" id="IPR001295">
    <property type="entry name" value="Dihydroorotate_DH_CS"/>
</dbReference>
<name>G7WKI0_METH6</name>
<dbReference type="HOGENOM" id="CLU_042042_0_1_2"/>
<feature type="region of interest" description="Disordered" evidence="13">
    <location>
        <begin position="1"/>
        <end position="32"/>
    </location>
</feature>
<sequence>MANRRRIPLPGEEPSSGSLLSSPDDSPVMASLSGEVGGIRMESPVMLAAGILGTTGASLRRAALAGAGAVVTKSVGVAPREGHRGPTVVQVEGGLLNAMGLPNPSYRNFQEEIDIGRGGGAPVVASIFGAGAEEFVEVATGLDADGFELNLSCPHAERLGAEIGCEACNVEAITRAVKEEVNVPVWVKLTPNVADVVGLGLAAERGGADGVVAINTLRAMAIDVESGMPILGNRFGGLSGPAIKPVAVRCVYDLASALEIPVIGVGGIASWEDAAEMMMAGARGVQVGTALGMVEGYGVFRSIAAGLSAYLDRKGIGMEELVGLARRAR</sequence>
<dbReference type="HAMAP" id="MF_00224">
    <property type="entry name" value="DHO_dh_type1"/>
    <property type="match status" value="1"/>
</dbReference>
<evidence type="ECO:0000256" key="8">
    <source>
        <dbReference type="ARBA" id="ARBA00022643"/>
    </source>
</evidence>
<dbReference type="Gene3D" id="3.20.20.70">
    <property type="entry name" value="Aldolase class I"/>
    <property type="match status" value="1"/>
</dbReference>
<feature type="binding site" evidence="12">
    <location>
        <begin position="97"/>
        <end position="101"/>
    </location>
    <ligand>
        <name>substrate</name>
    </ligand>
</feature>
<evidence type="ECO:0000259" key="14">
    <source>
        <dbReference type="Pfam" id="PF01180"/>
    </source>
</evidence>
<dbReference type="PATRIC" id="fig|1110509.7.peg.1606"/>
<dbReference type="STRING" id="1110509.Mhar_1443"/>
<dbReference type="PIRSF" id="PIRSF000164">
    <property type="entry name" value="DHO_oxidase"/>
    <property type="match status" value="1"/>
</dbReference>
<evidence type="ECO:0000313" key="15">
    <source>
        <dbReference type="EMBL" id="AET64807.1"/>
    </source>
</evidence>
<evidence type="ECO:0000256" key="7">
    <source>
        <dbReference type="ARBA" id="ARBA00022630"/>
    </source>
</evidence>
<evidence type="ECO:0000256" key="6">
    <source>
        <dbReference type="ARBA" id="ARBA00022490"/>
    </source>
</evidence>
<organism evidence="15 16">
    <name type="scientific">Methanothrix harundinacea (strain 6Ac)</name>
    <name type="common">Methanosaeta harundinacea</name>
    <dbReference type="NCBI Taxonomy" id="1110509"/>
    <lineage>
        <taxon>Archaea</taxon>
        <taxon>Methanobacteriati</taxon>
        <taxon>Methanobacteriota</taxon>
        <taxon>Stenosarchaea group</taxon>
        <taxon>Methanomicrobia</taxon>
        <taxon>Methanotrichales</taxon>
        <taxon>Methanotrichaceae</taxon>
        <taxon>Methanothrix</taxon>
    </lineage>
</organism>
<dbReference type="Pfam" id="PF01180">
    <property type="entry name" value="DHO_dh"/>
    <property type="match status" value="1"/>
</dbReference>
<dbReference type="InterPro" id="IPR013785">
    <property type="entry name" value="Aldolase_TIM"/>
</dbReference>
<dbReference type="NCBIfam" id="NF005574">
    <property type="entry name" value="PRK07259.1"/>
    <property type="match status" value="1"/>
</dbReference>
<dbReference type="InterPro" id="IPR012135">
    <property type="entry name" value="Dihydroorotate_DH_1_2"/>
</dbReference>
<keyword evidence="8 12" id="KW-0288">FMN</keyword>
<dbReference type="GO" id="GO:0005737">
    <property type="term" value="C:cytoplasm"/>
    <property type="evidence" value="ECO:0007669"/>
    <property type="project" value="UniProtKB-SubCell"/>
</dbReference>
<dbReference type="SUPFAM" id="SSF51395">
    <property type="entry name" value="FMN-linked oxidoreductases"/>
    <property type="match status" value="1"/>
</dbReference>
<dbReference type="GO" id="GO:0044205">
    <property type="term" value="P:'de novo' UMP biosynthetic process"/>
    <property type="evidence" value="ECO:0007669"/>
    <property type="project" value="UniProtKB-UniRule"/>
</dbReference>
<evidence type="ECO:0000256" key="13">
    <source>
        <dbReference type="SAM" id="MobiDB-lite"/>
    </source>
</evidence>
<dbReference type="InterPro" id="IPR033888">
    <property type="entry name" value="DHOD_1B"/>
</dbReference>
<dbReference type="UniPathway" id="UPA00070"/>
<dbReference type="Proteomes" id="UP000005877">
    <property type="component" value="Chromosome"/>
</dbReference>
<evidence type="ECO:0000313" key="16">
    <source>
        <dbReference type="Proteomes" id="UP000005877"/>
    </source>
</evidence>
<comment type="cofactor">
    <cofactor evidence="12">
        <name>FMN</name>
        <dbReference type="ChEBI" id="CHEBI:58210"/>
    </cofactor>
    <text evidence="12">Binds 1 FMN per subunit.</text>
</comment>
<evidence type="ECO:0000256" key="1">
    <source>
        <dbReference type="ARBA" id="ARBA00003616"/>
    </source>
</evidence>
<feature type="domain" description="Dihydroorotate dehydrogenase catalytic" evidence="14">
    <location>
        <begin position="32"/>
        <end position="310"/>
    </location>
</feature>
<dbReference type="GO" id="GO:0006207">
    <property type="term" value="P:'de novo' pyrimidine nucleobase biosynthetic process"/>
    <property type="evidence" value="ECO:0007669"/>
    <property type="project" value="InterPro"/>
</dbReference>
<keyword evidence="10 12" id="KW-0560">Oxidoreductase</keyword>
<feature type="binding site" evidence="12">
    <location>
        <begin position="266"/>
        <end position="267"/>
    </location>
    <ligand>
        <name>FMN</name>
        <dbReference type="ChEBI" id="CHEBI:58210"/>
    </ligand>
</feature>
<keyword evidence="6 12" id="KW-0963">Cytoplasm</keyword>
<feature type="binding site" evidence="12">
    <location>
        <begin position="73"/>
        <end position="74"/>
    </location>
    <ligand>
        <name>FMN</name>
        <dbReference type="ChEBI" id="CHEBI:58210"/>
    </ligand>
</feature>
<keyword evidence="9 12" id="KW-0665">Pyrimidine biosynthesis</keyword>
<dbReference type="AlphaFoldDB" id="G7WKI0"/>
<dbReference type="PANTHER" id="PTHR43073">
    <property type="entry name" value="DIHYDROPYRIMIDINE DEHYDROGENASE [NADP(+)]"/>
    <property type="match status" value="1"/>
</dbReference>
<feature type="binding site" evidence="12">
    <location>
        <position position="150"/>
    </location>
    <ligand>
        <name>substrate</name>
    </ligand>
</feature>
<feature type="binding site" evidence="12">
    <location>
        <begin position="288"/>
        <end position="289"/>
    </location>
    <ligand>
        <name>FMN</name>
        <dbReference type="ChEBI" id="CHEBI:58210"/>
    </ligand>
</feature>
<comment type="caution">
    <text evidence="12">Lacks conserved residue(s) required for the propagation of feature annotation.</text>
</comment>
<feature type="binding site" evidence="12">
    <location>
        <begin position="215"/>
        <end position="216"/>
    </location>
    <ligand>
        <name>substrate</name>
    </ligand>
</feature>
<evidence type="ECO:0000256" key="11">
    <source>
        <dbReference type="ARBA" id="ARBA00048996"/>
    </source>
</evidence>
<dbReference type="KEGG" id="mhi:Mhar_1443"/>
<evidence type="ECO:0000256" key="9">
    <source>
        <dbReference type="ARBA" id="ARBA00022975"/>
    </source>
</evidence>
<proteinExistence type="inferred from homology"/>
<dbReference type="InterPro" id="IPR049622">
    <property type="entry name" value="Dihydroorotate_DH_I"/>
</dbReference>
<evidence type="ECO:0000256" key="5">
    <source>
        <dbReference type="ARBA" id="ARBA00011669"/>
    </source>
</evidence>
<comment type="catalytic activity">
    <reaction evidence="12">
        <text>(S)-dihydroorotate + A = orotate + AH2</text>
        <dbReference type="Rhea" id="RHEA:18073"/>
        <dbReference type="ChEBI" id="CHEBI:13193"/>
        <dbReference type="ChEBI" id="CHEBI:17499"/>
        <dbReference type="ChEBI" id="CHEBI:30839"/>
        <dbReference type="ChEBI" id="CHEBI:30864"/>
    </reaction>
</comment>
<gene>
    <name evidence="12" type="primary">pyrD</name>
    <name evidence="15" type="ordered locus">Mhar_1443</name>
</gene>
<dbReference type="GO" id="GO:0004589">
    <property type="term" value="F:dihydroorotate dehydrogenase (NAD+) activity"/>
    <property type="evidence" value="ECO:0007669"/>
    <property type="project" value="UniProtKB-EC"/>
</dbReference>
<dbReference type="InterPro" id="IPR024920">
    <property type="entry name" value="Dihydroorotate_DH_1"/>
</dbReference>
<reference evidence="15 16" key="1">
    <citation type="journal article" date="2012" name="PLoS ONE">
        <title>The genome characteristics and predicted function of methyl-group oxidation pathway in the obligate aceticlastic methanogens, Methanosaeta spp.</title>
        <authorList>
            <person name="Zhu J."/>
            <person name="Zheng H."/>
            <person name="Ai G."/>
            <person name="Zhang G."/>
            <person name="Liu D."/>
            <person name="Liu X."/>
            <person name="Dong X."/>
        </authorList>
    </citation>
    <scope>NUCLEOTIDE SEQUENCE [LARGE SCALE GENOMIC DNA]</scope>
    <source>
        <strain evidence="15 16">6Ac</strain>
    </source>
</reference>